<evidence type="ECO:0000313" key="4">
    <source>
        <dbReference type="Proteomes" id="UP000004184"/>
    </source>
</evidence>
<name>D9X777_STRVT</name>
<feature type="compositionally biased region" description="Polar residues" evidence="1">
    <location>
        <begin position="155"/>
        <end position="167"/>
    </location>
</feature>
<evidence type="ECO:0000256" key="1">
    <source>
        <dbReference type="SAM" id="MobiDB-lite"/>
    </source>
</evidence>
<dbReference type="EMBL" id="GG657757">
    <property type="protein sequence ID" value="EFL36158.1"/>
    <property type="molecule type" value="Genomic_DNA"/>
</dbReference>
<accession>D9X777</accession>
<dbReference type="Proteomes" id="UP000004184">
    <property type="component" value="Unassembled WGS sequence"/>
</dbReference>
<dbReference type="eggNOG" id="COG4275">
    <property type="taxonomic scope" value="Bacteria"/>
</dbReference>
<dbReference type="InterPro" id="IPR046858">
    <property type="entry name" value="ChrB_N"/>
</dbReference>
<dbReference type="AlphaFoldDB" id="D9X777"/>
<protein>
    <submittedName>
        <fullName evidence="3">Chromate resistance protein</fullName>
    </submittedName>
</protein>
<dbReference type="HOGENOM" id="CLU_114046_1_0_11"/>
<sequence length="167" mass="18983">MPSAPGQWVLLSYRLPREPSTPRITVWRKLKRLGVVQISDGLIALPADARTREQLEWIAEEITDVGGTATLWIAHPAALAEERRLARTMTDARTAEYQAVRAQAEEARHQPDDERQRTLRKLRAELRRIQRRDYFPPPQRRTAEAAVEALHPAHPSNTDSAPEENSA</sequence>
<feature type="domain" description="ChrB N-terminal" evidence="2">
    <location>
        <begin position="23"/>
        <end position="150"/>
    </location>
</feature>
<proteinExistence type="predicted"/>
<keyword evidence="4" id="KW-1185">Reference proteome</keyword>
<feature type="region of interest" description="Disordered" evidence="1">
    <location>
        <begin position="130"/>
        <end position="167"/>
    </location>
</feature>
<organism evidence="3 4">
    <name type="scientific">Streptomyces viridochromogenes (strain DSM 40736 / JCM 4977 / BCRC 1201 / Tue 494)</name>
    <dbReference type="NCBI Taxonomy" id="591159"/>
    <lineage>
        <taxon>Bacteria</taxon>
        <taxon>Bacillati</taxon>
        <taxon>Actinomycetota</taxon>
        <taxon>Actinomycetes</taxon>
        <taxon>Kitasatosporales</taxon>
        <taxon>Streptomycetaceae</taxon>
        <taxon>Streptomyces</taxon>
    </lineage>
</organism>
<gene>
    <name evidence="3" type="ORF">SSQG_06676</name>
</gene>
<dbReference type="Pfam" id="PF20229">
    <property type="entry name" value="ChrB_N"/>
    <property type="match status" value="1"/>
</dbReference>
<evidence type="ECO:0000313" key="3">
    <source>
        <dbReference type="EMBL" id="EFL36158.1"/>
    </source>
</evidence>
<evidence type="ECO:0000259" key="2">
    <source>
        <dbReference type="Pfam" id="PF20229"/>
    </source>
</evidence>
<reference evidence="4" key="1">
    <citation type="submission" date="2009-02" db="EMBL/GenBank/DDBJ databases">
        <title>Annotation of Streptomyces viridochromogenes strain DSM 40736.</title>
        <authorList>
            <consortium name="The Broad Institute Genome Sequencing Platform"/>
            <consortium name="Broad Institute Microbial Sequencing Center"/>
            <person name="Fischbach M."/>
            <person name="Godfrey P."/>
            <person name="Ward D."/>
            <person name="Young S."/>
            <person name="Zeng Q."/>
            <person name="Koehrsen M."/>
            <person name="Alvarado L."/>
            <person name="Berlin A.M."/>
            <person name="Bochicchio J."/>
            <person name="Borenstein D."/>
            <person name="Chapman S.B."/>
            <person name="Chen Z."/>
            <person name="Engels R."/>
            <person name="Freedman E."/>
            <person name="Gellesch M."/>
            <person name="Goldberg J."/>
            <person name="Griggs A."/>
            <person name="Gujja S."/>
            <person name="Heilman E.R."/>
            <person name="Heiman D.I."/>
            <person name="Hepburn T.A."/>
            <person name="Howarth C."/>
            <person name="Jen D."/>
            <person name="Larson L."/>
            <person name="Lewis B."/>
            <person name="Mehta T."/>
            <person name="Park D."/>
            <person name="Pearson M."/>
            <person name="Richards J."/>
            <person name="Roberts A."/>
            <person name="Saif S."/>
            <person name="Shea T.D."/>
            <person name="Shenoy N."/>
            <person name="Sisk P."/>
            <person name="Stolte C."/>
            <person name="Sykes S.N."/>
            <person name="Thomson T."/>
            <person name="Walk T."/>
            <person name="White J."/>
            <person name="Yandava C."/>
            <person name="Straight P."/>
            <person name="Clardy J."/>
            <person name="Hung D."/>
            <person name="Kolter R."/>
            <person name="Mekalanos J."/>
            <person name="Walker S."/>
            <person name="Walsh C.T."/>
            <person name="Wieland-Brown L.C."/>
            <person name="Haas B."/>
            <person name="Nusbaum C."/>
            <person name="Birren B."/>
        </authorList>
    </citation>
    <scope>NUCLEOTIDE SEQUENCE [LARGE SCALE GENOMIC DNA]</scope>
    <source>
        <strain evidence="4">DSM 40736 / JCM 4977 / BCRC 1201 / Tue 494</strain>
    </source>
</reference>
<dbReference type="STRING" id="591159.SSQG_06676"/>